<dbReference type="Proteomes" id="UP000293562">
    <property type="component" value="Unassembled WGS sequence"/>
</dbReference>
<dbReference type="AlphaFoldDB" id="A0A4Q7V9J3"/>
<evidence type="ECO:0000313" key="2">
    <source>
        <dbReference type="Proteomes" id="UP000293562"/>
    </source>
</evidence>
<comment type="caution">
    <text evidence="1">The sequence shown here is derived from an EMBL/GenBank/DDBJ whole genome shotgun (WGS) entry which is preliminary data.</text>
</comment>
<keyword evidence="2" id="KW-1185">Reference proteome</keyword>
<proteinExistence type="predicted"/>
<dbReference type="EMBL" id="SHKN01000003">
    <property type="protein sequence ID" value="RZT92377.1"/>
    <property type="molecule type" value="Genomic_DNA"/>
</dbReference>
<dbReference type="RefSeq" id="WP_130308227.1">
    <property type="nucleotide sequence ID" value="NZ_SHKN01000003.1"/>
</dbReference>
<protein>
    <submittedName>
        <fullName evidence="1">Uncharacterized protein</fullName>
    </submittedName>
</protein>
<accession>A0A4Q7V9J3</accession>
<name>A0A4Q7V9J3_9BACT</name>
<evidence type="ECO:0000313" key="1">
    <source>
        <dbReference type="EMBL" id="RZT92377.1"/>
    </source>
</evidence>
<gene>
    <name evidence="1" type="ORF">EV201_2853</name>
</gene>
<reference evidence="1 2" key="1">
    <citation type="submission" date="2019-02" db="EMBL/GenBank/DDBJ databases">
        <title>Genomic Encyclopedia of Type Strains, Phase IV (KMG-IV): sequencing the most valuable type-strain genomes for metagenomic binning, comparative biology and taxonomic classification.</title>
        <authorList>
            <person name="Goeker M."/>
        </authorList>
    </citation>
    <scope>NUCLEOTIDE SEQUENCE [LARGE SCALE GENOMIC DNA]</scope>
    <source>
        <strain evidence="1 2">DSM 28825</strain>
    </source>
</reference>
<dbReference type="OrthoDB" id="1373694at2"/>
<organism evidence="1 2">
    <name type="scientific">Ancylomarina subtilis</name>
    <dbReference type="NCBI Taxonomy" id="1639035"/>
    <lineage>
        <taxon>Bacteria</taxon>
        <taxon>Pseudomonadati</taxon>
        <taxon>Bacteroidota</taxon>
        <taxon>Bacteroidia</taxon>
        <taxon>Marinilabiliales</taxon>
        <taxon>Marinifilaceae</taxon>
        <taxon>Ancylomarina</taxon>
    </lineage>
</organism>
<sequence length="135" mass="15612">MKIKANKIDKFFELSNEAFESDNESVYEDLGISKEDFLSNKLKMIKRLKLKSRAQINKAKNDSLLEIALQKVQSIINSANEGVKEELERLILARSPQFQFRNIEKLEKDDIKELLGDLDVIDIIEDLEKNDNANQ</sequence>